<protein>
    <recommendedName>
        <fullName evidence="4">Iron transporter</fullName>
    </recommendedName>
</protein>
<keyword evidence="3" id="KW-1185">Reference proteome</keyword>
<keyword evidence="1" id="KW-0472">Membrane</keyword>
<gene>
    <name evidence="2" type="ORF">ATM17_25380</name>
</gene>
<name>A0AAC9AYJ0_SPHMC</name>
<feature type="transmembrane region" description="Helical" evidence="1">
    <location>
        <begin position="20"/>
        <end position="39"/>
    </location>
</feature>
<keyword evidence="1" id="KW-1133">Transmembrane helix</keyword>
<dbReference type="AlphaFoldDB" id="A0AAC9AYJ0"/>
<accession>A0AAC9AYJ0</accession>
<organism evidence="2 3">
    <name type="scientific">Sphingopyxis macrogoltabida</name>
    <name type="common">Sphingomonas macrogoltabidus</name>
    <dbReference type="NCBI Taxonomy" id="33050"/>
    <lineage>
        <taxon>Bacteria</taxon>
        <taxon>Pseudomonadati</taxon>
        <taxon>Pseudomonadota</taxon>
        <taxon>Alphaproteobacteria</taxon>
        <taxon>Sphingomonadales</taxon>
        <taxon>Sphingomonadaceae</taxon>
        <taxon>Sphingopyxis</taxon>
    </lineage>
</organism>
<keyword evidence="1" id="KW-0812">Transmembrane</keyword>
<proteinExistence type="predicted"/>
<feature type="transmembrane region" description="Helical" evidence="1">
    <location>
        <begin position="51"/>
        <end position="70"/>
    </location>
</feature>
<sequence length="102" mass="10804">MAKAAEKLRATNRRDVTLRILAAVPLNYALTALLTVWLARILPGGPAQASVGATLISFAAFALIAMLCFAVRSTAKLWLVMVGAGTALALADWLLILWGGRL</sequence>
<dbReference type="RefSeq" id="WP_054732392.1">
    <property type="nucleotide sequence ID" value="NZ_CP009429.1"/>
</dbReference>
<dbReference type="Proteomes" id="UP000076088">
    <property type="component" value="Chromosome"/>
</dbReference>
<feature type="transmembrane region" description="Helical" evidence="1">
    <location>
        <begin position="77"/>
        <end position="98"/>
    </location>
</feature>
<dbReference type="EMBL" id="CP013344">
    <property type="protein sequence ID" value="AMU92354.1"/>
    <property type="molecule type" value="Genomic_DNA"/>
</dbReference>
<evidence type="ECO:0000313" key="3">
    <source>
        <dbReference type="Proteomes" id="UP000076088"/>
    </source>
</evidence>
<evidence type="ECO:0000256" key="1">
    <source>
        <dbReference type="SAM" id="Phobius"/>
    </source>
</evidence>
<dbReference type="KEGG" id="smaz:LH19_24820"/>
<reference evidence="3" key="1">
    <citation type="submission" date="2015-11" db="EMBL/GenBank/DDBJ databases">
        <title>Complete genome sequence of a polyethylene-glycol degrader Sphingopyxis macrogoltabida 203N (NBRC 111659).</title>
        <authorList>
            <person name="Yoshiyuki O."/>
            <person name="Shouta N."/>
            <person name="Nagata Y."/>
            <person name="Numata M."/>
            <person name="Tsuchikane K."/>
            <person name="Hosoyama A."/>
            <person name="Yamazoe A."/>
            <person name="Tsuda M."/>
            <person name="Fujita N."/>
            <person name="Kawai F."/>
        </authorList>
    </citation>
    <scope>NUCLEOTIDE SEQUENCE [LARGE SCALE GENOMIC DNA]</scope>
    <source>
        <strain evidence="3">203N</strain>
    </source>
</reference>
<evidence type="ECO:0000313" key="2">
    <source>
        <dbReference type="EMBL" id="AMU92354.1"/>
    </source>
</evidence>
<evidence type="ECO:0008006" key="4">
    <source>
        <dbReference type="Google" id="ProtNLM"/>
    </source>
</evidence>
<reference evidence="2 3" key="2">
    <citation type="journal article" date="2016" name="Genome Announc.">
        <title>Complete Genome Sequence of Sphingopyxis macrogoltabida Strain 203N (NBRC 111659), a Polyethylene Glycol Degrader.</title>
        <authorList>
            <person name="Ohtsubo Y."/>
            <person name="Nonoyama S."/>
            <person name="Nagata Y."/>
            <person name="Numata M."/>
            <person name="Tsuchikane K."/>
            <person name="Hosoyama A."/>
            <person name="Yamazoe A."/>
            <person name="Tsuda M."/>
            <person name="Fujita N."/>
            <person name="Kawai F."/>
        </authorList>
    </citation>
    <scope>NUCLEOTIDE SEQUENCE [LARGE SCALE GENOMIC DNA]</scope>
    <source>
        <strain evidence="2 3">203N</strain>
    </source>
</reference>